<dbReference type="CDD" id="cd18753">
    <property type="entry name" value="PIN_VapC4-5_FitB-like"/>
    <property type="match status" value="1"/>
</dbReference>
<dbReference type="RefSeq" id="WP_413273489.1">
    <property type="nucleotide sequence ID" value="NZ_JBHFNQ010000204.1"/>
</dbReference>
<dbReference type="EC" id="3.1.-.-" evidence="8"/>
<dbReference type="PANTHER" id="PTHR33653:SF1">
    <property type="entry name" value="RIBONUCLEASE VAPC2"/>
    <property type="match status" value="1"/>
</dbReference>
<evidence type="ECO:0000256" key="3">
    <source>
        <dbReference type="ARBA" id="ARBA00022722"/>
    </source>
</evidence>
<evidence type="ECO:0000259" key="9">
    <source>
        <dbReference type="Pfam" id="PF01850"/>
    </source>
</evidence>
<dbReference type="Gene3D" id="3.40.50.1010">
    <property type="entry name" value="5'-nuclease"/>
    <property type="match status" value="1"/>
</dbReference>
<keyword evidence="8" id="KW-0800">Toxin</keyword>
<dbReference type="InterPro" id="IPR002716">
    <property type="entry name" value="PIN_dom"/>
</dbReference>
<feature type="binding site" evidence="8">
    <location>
        <position position="97"/>
    </location>
    <ligand>
        <name>Mg(2+)</name>
        <dbReference type="ChEBI" id="CHEBI:18420"/>
    </ligand>
</feature>
<comment type="caution">
    <text evidence="10">The sequence shown here is derived from an EMBL/GenBank/DDBJ whole genome shotgun (WGS) entry which is preliminary data.</text>
</comment>
<comment type="similarity">
    <text evidence="7 8">Belongs to the PINc/VapC protein family.</text>
</comment>
<dbReference type="PANTHER" id="PTHR33653">
    <property type="entry name" value="RIBONUCLEASE VAPC2"/>
    <property type="match status" value="1"/>
</dbReference>
<dbReference type="Pfam" id="PF01850">
    <property type="entry name" value="PIN"/>
    <property type="match status" value="1"/>
</dbReference>
<gene>
    <name evidence="8" type="primary">vapC</name>
    <name evidence="10" type="ORF">ACE1CC_26805</name>
</gene>
<organism evidence="10 11">
    <name type="scientific">Floridaenema aerugineum BLCC-F46</name>
    <dbReference type="NCBI Taxonomy" id="3153654"/>
    <lineage>
        <taxon>Bacteria</taxon>
        <taxon>Bacillati</taxon>
        <taxon>Cyanobacteriota</taxon>
        <taxon>Cyanophyceae</taxon>
        <taxon>Oscillatoriophycideae</taxon>
        <taxon>Aerosakkonematales</taxon>
        <taxon>Aerosakkonemataceae</taxon>
        <taxon>Floridanema</taxon>
        <taxon>Floridanema aerugineum</taxon>
    </lineage>
</organism>
<keyword evidence="6 8" id="KW-0460">Magnesium</keyword>
<keyword evidence="11" id="KW-1185">Reference proteome</keyword>
<evidence type="ECO:0000256" key="1">
    <source>
        <dbReference type="ARBA" id="ARBA00001946"/>
    </source>
</evidence>
<feature type="binding site" evidence="8">
    <location>
        <position position="8"/>
    </location>
    <ligand>
        <name>Mg(2+)</name>
        <dbReference type="ChEBI" id="CHEBI:18420"/>
    </ligand>
</feature>
<comment type="function">
    <text evidence="8">Toxic component of a toxin-antitoxin (TA) system. An RNase.</text>
</comment>
<dbReference type="InterPro" id="IPR050556">
    <property type="entry name" value="Type_II_TA_system_RNase"/>
</dbReference>
<accession>A0ABV4XCF8</accession>
<dbReference type="InterPro" id="IPR029060">
    <property type="entry name" value="PIN-like_dom_sf"/>
</dbReference>
<evidence type="ECO:0000313" key="11">
    <source>
        <dbReference type="Proteomes" id="UP001576774"/>
    </source>
</evidence>
<evidence type="ECO:0000313" key="10">
    <source>
        <dbReference type="EMBL" id="MFB2880475.1"/>
    </source>
</evidence>
<keyword evidence="3 8" id="KW-0540">Nuclease</keyword>
<evidence type="ECO:0000256" key="7">
    <source>
        <dbReference type="ARBA" id="ARBA00038093"/>
    </source>
</evidence>
<evidence type="ECO:0000256" key="2">
    <source>
        <dbReference type="ARBA" id="ARBA00022649"/>
    </source>
</evidence>
<name>A0ABV4XCF8_9CYAN</name>
<proteinExistence type="inferred from homology"/>
<evidence type="ECO:0000256" key="5">
    <source>
        <dbReference type="ARBA" id="ARBA00022801"/>
    </source>
</evidence>
<evidence type="ECO:0000256" key="8">
    <source>
        <dbReference type="HAMAP-Rule" id="MF_00265"/>
    </source>
</evidence>
<comment type="cofactor">
    <cofactor evidence="1 8">
        <name>Mg(2+)</name>
        <dbReference type="ChEBI" id="CHEBI:18420"/>
    </cofactor>
</comment>
<reference evidence="10 11" key="1">
    <citation type="submission" date="2024-09" db="EMBL/GenBank/DDBJ databases">
        <title>Floridaenema gen nov. (Aerosakkonemataceae, Aerosakkonematales ord. nov., Cyanobacteria) from benthic tropical and subtropical fresh waters, with the description of four new species.</title>
        <authorList>
            <person name="Moretto J.A."/>
            <person name="Berthold D.E."/>
            <person name="Lefler F.W."/>
            <person name="Huang I.-S."/>
            <person name="Laughinghouse H. IV."/>
        </authorList>
    </citation>
    <scope>NUCLEOTIDE SEQUENCE [LARGE SCALE GENOMIC DNA]</scope>
    <source>
        <strain evidence="10 11">BLCC-F46</strain>
    </source>
</reference>
<dbReference type="Proteomes" id="UP001576774">
    <property type="component" value="Unassembled WGS sequence"/>
</dbReference>
<dbReference type="SUPFAM" id="SSF88723">
    <property type="entry name" value="PIN domain-like"/>
    <property type="match status" value="1"/>
</dbReference>
<dbReference type="HAMAP" id="MF_00265">
    <property type="entry name" value="VapC_Nob1"/>
    <property type="match status" value="1"/>
</dbReference>
<feature type="domain" description="PIN" evidence="9">
    <location>
        <begin position="6"/>
        <end position="122"/>
    </location>
</feature>
<evidence type="ECO:0000256" key="6">
    <source>
        <dbReference type="ARBA" id="ARBA00022842"/>
    </source>
</evidence>
<keyword evidence="2 8" id="KW-1277">Toxin-antitoxin system</keyword>
<protein>
    <recommendedName>
        <fullName evidence="8">Ribonuclease VapC</fullName>
        <shortName evidence="8">RNase VapC</shortName>
        <ecNumber evidence="8">3.1.-.-</ecNumber>
    </recommendedName>
    <alternativeName>
        <fullName evidence="8">Toxin VapC</fullName>
    </alternativeName>
</protein>
<keyword evidence="5 8" id="KW-0378">Hydrolase</keyword>
<dbReference type="InterPro" id="IPR022907">
    <property type="entry name" value="VapC_family"/>
</dbReference>
<sequence>MNGRFLVDTNIVVAFLEGESSVQTRFTEAEAIFVPSIVIGELYYGAYKSGRVTANITRVDEFIPRYTILACDAVTALLYGQIKNLLRQKGRPIPENDIWIAAIAMQYQLTLVSRDSDFQYVDQLMVEIW</sequence>
<evidence type="ECO:0000256" key="4">
    <source>
        <dbReference type="ARBA" id="ARBA00022723"/>
    </source>
</evidence>
<dbReference type="EMBL" id="JBHFNQ010000204">
    <property type="protein sequence ID" value="MFB2880475.1"/>
    <property type="molecule type" value="Genomic_DNA"/>
</dbReference>
<keyword evidence="4 8" id="KW-0479">Metal-binding</keyword>